<proteinExistence type="predicted"/>
<dbReference type="AlphaFoldDB" id="A0A0C2Y1R5"/>
<gene>
    <name evidence="1" type="ORF">M413DRAFT_26088</name>
</gene>
<evidence type="ECO:0000313" key="2">
    <source>
        <dbReference type="Proteomes" id="UP000053424"/>
    </source>
</evidence>
<organism evidence="1 2">
    <name type="scientific">Hebeloma cylindrosporum</name>
    <dbReference type="NCBI Taxonomy" id="76867"/>
    <lineage>
        <taxon>Eukaryota</taxon>
        <taxon>Fungi</taxon>
        <taxon>Dikarya</taxon>
        <taxon>Basidiomycota</taxon>
        <taxon>Agaricomycotina</taxon>
        <taxon>Agaricomycetes</taxon>
        <taxon>Agaricomycetidae</taxon>
        <taxon>Agaricales</taxon>
        <taxon>Agaricineae</taxon>
        <taxon>Hymenogastraceae</taxon>
        <taxon>Hebeloma</taxon>
    </lineage>
</organism>
<accession>A0A0C2Y1R5</accession>
<reference evidence="1 2" key="1">
    <citation type="submission" date="2014-04" db="EMBL/GenBank/DDBJ databases">
        <authorList>
            <consortium name="DOE Joint Genome Institute"/>
            <person name="Kuo A."/>
            <person name="Gay G."/>
            <person name="Dore J."/>
            <person name="Kohler A."/>
            <person name="Nagy L.G."/>
            <person name="Floudas D."/>
            <person name="Copeland A."/>
            <person name="Barry K.W."/>
            <person name="Cichocki N."/>
            <person name="Veneault-Fourrey C."/>
            <person name="LaButti K."/>
            <person name="Lindquist E.A."/>
            <person name="Lipzen A."/>
            <person name="Lundell T."/>
            <person name="Morin E."/>
            <person name="Murat C."/>
            <person name="Sun H."/>
            <person name="Tunlid A."/>
            <person name="Henrissat B."/>
            <person name="Grigoriev I.V."/>
            <person name="Hibbett D.S."/>
            <person name="Martin F."/>
            <person name="Nordberg H.P."/>
            <person name="Cantor M.N."/>
            <person name="Hua S.X."/>
        </authorList>
    </citation>
    <scope>NUCLEOTIDE SEQUENCE [LARGE SCALE GENOMIC DNA]</scope>
    <source>
        <strain evidence="2">h7</strain>
    </source>
</reference>
<protein>
    <submittedName>
        <fullName evidence="1">Uncharacterized protein</fullName>
    </submittedName>
</protein>
<name>A0A0C2Y1R5_HEBCY</name>
<dbReference type="HOGENOM" id="CLU_2622312_0_0_1"/>
<dbReference type="Proteomes" id="UP000053424">
    <property type="component" value="Unassembled WGS sequence"/>
</dbReference>
<dbReference type="EMBL" id="KN831775">
    <property type="protein sequence ID" value="KIM43793.1"/>
    <property type="molecule type" value="Genomic_DNA"/>
</dbReference>
<sequence>MPEEVTRFSENQLPGVVNGDTFDDIRPSADVLEIGRNTDQGILIVLHNLKLHDNSNVLQSLHRWLEHVSEAGSDMLGF</sequence>
<evidence type="ECO:0000313" key="1">
    <source>
        <dbReference type="EMBL" id="KIM43793.1"/>
    </source>
</evidence>
<reference evidence="2" key="2">
    <citation type="submission" date="2015-01" db="EMBL/GenBank/DDBJ databases">
        <title>Evolutionary Origins and Diversification of the Mycorrhizal Mutualists.</title>
        <authorList>
            <consortium name="DOE Joint Genome Institute"/>
            <consortium name="Mycorrhizal Genomics Consortium"/>
            <person name="Kohler A."/>
            <person name="Kuo A."/>
            <person name="Nagy L.G."/>
            <person name="Floudas D."/>
            <person name="Copeland A."/>
            <person name="Barry K.W."/>
            <person name="Cichocki N."/>
            <person name="Veneault-Fourrey C."/>
            <person name="LaButti K."/>
            <person name="Lindquist E.A."/>
            <person name="Lipzen A."/>
            <person name="Lundell T."/>
            <person name="Morin E."/>
            <person name="Murat C."/>
            <person name="Riley R."/>
            <person name="Ohm R."/>
            <person name="Sun H."/>
            <person name="Tunlid A."/>
            <person name="Henrissat B."/>
            <person name="Grigoriev I.V."/>
            <person name="Hibbett D.S."/>
            <person name="Martin F."/>
        </authorList>
    </citation>
    <scope>NUCLEOTIDE SEQUENCE [LARGE SCALE GENOMIC DNA]</scope>
    <source>
        <strain evidence="2">h7</strain>
    </source>
</reference>
<keyword evidence="2" id="KW-1185">Reference proteome</keyword>